<dbReference type="AlphaFoldDB" id="A0A9P5S312"/>
<gene>
    <name evidence="2" type="ORF">BG015_002418</name>
</gene>
<evidence type="ECO:0000313" key="3">
    <source>
        <dbReference type="Proteomes" id="UP000748756"/>
    </source>
</evidence>
<evidence type="ECO:0000313" key="2">
    <source>
        <dbReference type="EMBL" id="KAF9153867.1"/>
    </source>
</evidence>
<protein>
    <submittedName>
        <fullName evidence="2">Uncharacterized protein</fullName>
    </submittedName>
</protein>
<feature type="compositionally biased region" description="Low complexity" evidence="1">
    <location>
        <begin position="188"/>
        <end position="220"/>
    </location>
</feature>
<feature type="region of interest" description="Disordered" evidence="1">
    <location>
        <begin position="1"/>
        <end position="88"/>
    </location>
</feature>
<comment type="caution">
    <text evidence="2">The sequence shown here is derived from an EMBL/GenBank/DDBJ whole genome shotgun (WGS) entry which is preliminary data.</text>
</comment>
<feature type="compositionally biased region" description="Low complexity" evidence="1">
    <location>
        <begin position="359"/>
        <end position="375"/>
    </location>
</feature>
<feature type="compositionally biased region" description="Polar residues" evidence="1">
    <location>
        <begin position="229"/>
        <end position="240"/>
    </location>
</feature>
<feature type="compositionally biased region" description="Basic and acidic residues" evidence="1">
    <location>
        <begin position="29"/>
        <end position="43"/>
    </location>
</feature>
<proteinExistence type="predicted"/>
<organism evidence="2 3">
    <name type="scientific">Linnemannia schmuckeri</name>
    <dbReference type="NCBI Taxonomy" id="64567"/>
    <lineage>
        <taxon>Eukaryota</taxon>
        <taxon>Fungi</taxon>
        <taxon>Fungi incertae sedis</taxon>
        <taxon>Mucoromycota</taxon>
        <taxon>Mortierellomycotina</taxon>
        <taxon>Mortierellomycetes</taxon>
        <taxon>Mortierellales</taxon>
        <taxon>Mortierellaceae</taxon>
        <taxon>Linnemannia</taxon>
    </lineage>
</organism>
<dbReference type="OrthoDB" id="10601024at2759"/>
<accession>A0A9P5S312</accession>
<dbReference type="Proteomes" id="UP000748756">
    <property type="component" value="Unassembled WGS sequence"/>
</dbReference>
<keyword evidence="3" id="KW-1185">Reference proteome</keyword>
<evidence type="ECO:0000256" key="1">
    <source>
        <dbReference type="SAM" id="MobiDB-lite"/>
    </source>
</evidence>
<feature type="region of interest" description="Disordered" evidence="1">
    <location>
        <begin position="188"/>
        <end position="240"/>
    </location>
</feature>
<name>A0A9P5S312_9FUNG</name>
<dbReference type="EMBL" id="JAAAUQ010000148">
    <property type="protein sequence ID" value="KAF9153867.1"/>
    <property type="molecule type" value="Genomic_DNA"/>
</dbReference>
<sequence length="375" mass="38869">MSNSGLVGRQYKRPIKYQPPFGGASEVVVEDRKGEAESPELDRPAAAVTTTTSQVETTPLEEQSSSTGIDASGAATGGTAAVYEDSKQSVRWGSTASGRFGDSLPPSMLSLGPLSRPVSVHAPSPHSYQGRARSVARLAAQRASATEDDDEMIRTISVIPSAAVISTAVAAVSADWFESDALAATMASPGLTRTSPGSTSSPGMAPTTSEISPKSSSPRNNRSRHDSRVSMTSNFRASQYLRQGSVEEGGYMGSGGNSNSVYSNQGVLTASGSATSMLVNPGAPGSGGHKRRVVNNRTNMASVTNNNSNKCLSTSAQALLSTSPNSPNSSSPIARNDSILSVIAPLVTYSASADDMANSPIEPQLQPQQEQSQRP</sequence>
<reference evidence="2" key="1">
    <citation type="journal article" date="2020" name="Fungal Divers.">
        <title>Resolving the Mortierellaceae phylogeny through synthesis of multi-gene phylogenetics and phylogenomics.</title>
        <authorList>
            <person name="Vandepol N."/>
            <person name="Liber J."/>
            <person name="Desiro A."/>
            <person name="Na H."/>
            <person name="Kennedy M."/>
            <person name="Barry K."/>
            <person name="Grigoriev I.V."/>
            <person name="Miller A.N."/>
            <person name="O'Donnell K."/>
            <person name="Stajich J.E."/>
            <person name="Bonito G."/>
        </authorList>
    </citation>
    <scope>NUCLEOTIDE SEQUENCE</scope>
    <source>
        <strain evidence="2">NRRL 6426</strain>
    </source>
</reference>
<feature type="region of interest" description="Disordered" evidence="1">
    <location>
        <begin position="354"/>
        <end position="375"/>
    </location>
</feature>
<feature type="compositionally biased region" description="Low complexity" evidence="1">
    <location>
        <begin position="45"/>
        <end position="81"/>
    </location>
</feature>